<evidence type="ECO:0000313" key="3">
    <source>
        <dbReference type="EMBL" id="KAK7380100.1"/>
    </source>
</evidence>
<dbReference type="AlphaFoldDB" id="A0AAN9NVG8"/>
<gene>
    <name evidence="3" type="ORF">VNO78_32505</name>
</gene>
<proteinExistence type="predicted"/>
<feature type="transmembrane region" description="Helical" evidence="1">
    <location>
        <begin position="90"/>
        <end position="115"/>
    </location>
</feature>
<dbReference type="Proteomes" id="UP001386955">
    <property type="component" value="Unassembled WGS sequence"/>
</dbReference>
<feature type="signal peptide" evidence="2">
    <location>
        <begin position="1"/>
        <end position="18"/>
    </location>
</feature>
<evidence type="ECO:0000313" key="4">
    <source>
        <dbReference type="Proteomes" id="UP001386955"/>
    </source>
</evidence>
<keyword evidence="1" id="KW-0812">Transmembrane</keyword>
<evidence type="ECO:0000256" key="1">
    <source>
        <dbReference type="SAM" id="Phobius"/>
    </source>
</evidence>
<sequence>MNSTIVLLLRIVLSSAPTAHNMFDENLEWLIGLALISEYINTGLTTDKHTAKRVFQEQETGHGGSDRLHAYVYSLDGVALLFQISYGHSIGAAITLKVLIITILIQVFTAIYIVATA</sequence>
<name>A0AAN9NVG8_PSOTE</name>
<dbReference type="EMBL" id="JAYMYS010000009">
    <property type="protein sequence ID" value="KAK7380100.1"/>
    <property type="molecule type" value="Genomic_DNA"/>
</dbReference>
<protein>
    <submittedName>
        <fullName evidence="3">Uncharacterized protein</fullName>
    </submittedName>
</protein>
<organism evidence="3 4">
    <name type="scientific">Psophocarpus tetragonolobus</name>
    <name type="common">Winged bean</name>
    <name type="synonym">Dolichos tetragonolobus</name>
    <dbReference type="NCBI Taxonomy" id="3891"/>
    <lineage>
        <taxon>Eukaryota</taxon>
        <taxon>Viridiplantae</taxon>
        <taxon>Streptophyta</taxon>
        <taxon>Embryophyta</taxon>
        <taxon>Tracheophyta</taxon>
        <taxon>Spermatophyta</taxon>
        <taxon>Magnoliopsida</taxon>
        <taxon>eudicotyledons</taxon>
        <taxon>Gunneridae</taxon>
        <taxon>Pentapetalae</taxon>
        <taxon>rosids</taxon>
        <taxon>fabids</taxon>
        <taxon>Fabales</taxon>
        <taxon>Fabaceae</taxon>
        <taxon>Papilionoideae</taxon>
        <taxon>50 kb inversion clade</taxon>
        <taxon>NPAAA clade</taxon>
        <taxon>indigoferoid/millettioid clade</taxon>
        <taxon>Phaseoleae</taxon>
        <taxon>Psophocarpus</taxon>
    </lineage>
</organism>
<keyword evidence="1" id="KW-1133">Transmembrane helix</keyword>
<reference evidence="3 4" key="1">
    <citation type="submission" date="2024-01" db="EMBL/GenBank/DDBJ databases">
        <title>The genomes of 5 underutilized Papilionoideae crops provide insights into root nodulation and disease resistanc.</title>
        <authorList>
            <person name="Jiang F."/>
        </authorList>
    </citation>
    <scope>NUCLEOTIDE SEQUENCE [LARGE SCALE GENOMIC DNA]</scope>
    <source>
        <strain evidence="3">DUOXIRENSHENG_FW03</strain>
        <tissue evidence="3">Leaves</tissue>
    </source>
</reference>
<evidence type="ECO:0000256" key="2">
    <source>
        <dbReference type="SAM" id="SignalP"/>
    </source>
</evidence>
<keyword evidence="4" id="KW-1185">Reference proteome</keyword>
<comment type="caution">
    <text evidence="3">The sequence shown here is derived from an EMBL/GenBank/DDBJ whole genome shotgun (WGS) entry which is preliminary data.</text>
</comment>
<accession>A0AAN9NVG8</accession>
<keyword evidence="2" id="KW-0732">Signal</keyword>
<keyword evidence="1" id="KW-0472">Membrane</keyword>
<feature type="chain" id="PRO_5043010452" evidence="2">
    <location>
        <begin position="19"/>
        <end position="117"/>
    </location>
</feature>